<dbReference type="EMBL" id="AP018907">
    <property type="protein sequence ID" value="BBF91368.1"/>
    <property type="molecule type" value="Genomic_DNA"/>
</dbReference>
<dbReference type="InterPro" id="IPR036390">
    <property type="entry name" value="WH_DNA-bd_sf"/>
</dbReference>
<dbReference type="PANTHER" id="PTHR30579:SF3">
    <property type="entry name" value="TRANSCRIPTIONAL REGULATORY PROTEIN"/>
    <property type="match status" value="1"/>
</dbReference>
<gene>
    <name evidence="7" type="ORF">BLTE_00530</name>
</gene>
<accession>A0A348FVN5</accession>
<sequence length="367" mass="40141">MYPQRERRVPKEEHGGSGAGAPAAFDWEAIRVFLEVARRGSFRAAAEVLGVSVNVLRRRIGDLEGALDIVLLTRHVDGVRATEEGKRILAAAQRMEQASFGVLREREQIDPSITGEVRLAITEGLGAFWIVPRLVEFQRHNPGLLVDISCAMKSADVLRMEADVAIQLTRPTAKDLKVVKIGRLHVMPFAAPAYLERHGTPTTFGDLLKHRIVLQLADQVADFADYDRIFPGIPQPGFVAIRSNVSSTHYWAIARGAGLGLLPTYAQAIGARVVPVDLPLRMQCDICLTYHPDAAKIARVRRLIDWMIAAFDPERFPWFRDDFIHPRDFPADLAGAPVASLFEGFAGMGGGVGGVPDGAPSGDPFGL</sequence>
<name>A0A348FVN5_9HYPH</name>
<feature type="region of interest" description="Disordered" evidence="5">
    <location>
        <begin position="1"/>
        <end position="20"/>
    </location>
</feature>
<dbReference type="RefSeq" id="WP_126396529.1">
    <property type="nucleotide sequence ID" value="NZ_AP018907.1"/>
</dbReference>
<evidence type="ECO:0000313" key="8">
    <source>
        <dbReference type="Proteomes" id="UP000266934"/>
    </source>
</evidence>
<evidence type="ECO:0000256" key="3">
    <source>
        <dbReference type="ARBA" id="ARBA00023125"/>
    </source>
</evidence>
<keyword evidence="8" id="KW-1185">Reference proteome</keyword>
<keyword evidence="4" id="KW-0804">Transcription</keyword>
<comment type="similarity">
    <text evidence="1">Belongs to the LysR transcriptional regulatory family.</text>
</comment>
<organism evidence="7 8">
    <name type="scientific">Blastochloris tepida</name>
    <dbReference type="NCBI Taxonomy" id="2233851"/>
    <lineage>
        <taxon>Bacteria</taxon>
        <taxon>Pseudomonadati</taxon>
        <taxon>Pseudomonadota</taxon>
        <taxon>Alphaproteobacteria</taxon>
        <taxon>Hyphomicrobiales</taxon>
        <taxon>Blastochloridaceae</taxon>
        <taxon>Blastochloris</taxon>
    </lineage>
</organism>
<dbReference type="GO" id="GO:0003700">
    <property type="term" value="F:DNA-binding transcription factor activity"/>
    <property type="evidence" value="ECO:0007669"/>
    <property type="project" value="InterPro"/>
</dbReference>
<evidence type="ECO:0000256" key="4">
    <source>
        <dbReference type="ARBA" id="ARBA00023163"/>
    </source>
</evidence>
<dbReference type="InterPro" id="IPR036388">
    <property type="entry name" value="WH-like_DNA-bd_sf"/>
</dbReference>
<keyword evidence="3" id="KW-0238">DNA-binding</keyword>
<reference evidence="7 8" key="1">
    <citation type="submission" date="2018-08" db="EMBL/GenBank/DDBJ databases">
        <title>Complete genome sequencing of Blastochloris tepida GI.</title>
        <authorList>
            <person name="Tsukatani Y."/>
            <person name="Mori H."/>
        </authorList>
    </citation>
    <scope>NUCLEOTIDE SEQUENCE [LARGE SCALE GENOMIC DNA]</scope>
    <source>
        <strain evidence="7 8">GI</strain>
    </source>
</reference>
<dbReference type="InterPro" id="IPR000847">
    <property type="entry name" value="LysR_HTH_N"/>
</dbReference>
<dbReference type="InterPro" id="IPR050176">
    <property type="entry name" value="LTTR"/>
</dbReference>
<evidence type="ECO:0000313" key="7">
    <source>
        <dbReference type="EMBL" id="BBF91368.1"/>
    </source>
</evidence>
<evidence type="ECO:0000259" key="6">
    <source>
        <dbReference type="PROSITE" id="PS50931"/>
    </source>
</evidence>
<dbReference type="SUPFAM" id="SSF53850">
    <property type="entry name" value="Periplasmic binding protein-like II"/>
    <property type="match status" value="1"/>
</dbReference>
<dbReference type="AlphaFoldDB" id="A0A348FVN5"/>
<dbReference type="GO" id="GO:0003677">
    <property type="term" value="F:DNA binding"/>
    <property type="evidence" value="ECO:0007669"/>
    <property type="project" value="UniProtKB-KW"/>
</dbReference>
<dbReference type="PROSITE" id="PS50931">
    <property type="entry name" value="HTH_LYSR"/>
    <property type="match status" value="1"/>
</dbReference>
<dbReference type="Gene3D" id="3.40.190.10">
    <property type="entry name" value="Periplasmic binding protein-like II"/>
    <property type="match status" value="2"/>
</dbReference>
<dbReference type="KEGG" id="blag:BLTE_00530"/>
<dbReference type="Pfam" id="PF00126">
    <property type="entry name" value="HTH_1"/>
    <property type="match status" value="1"/>
</dbReference>
<dbReference type="InterPro" id="IPR005119">
    <property type="entry name" value="LysR_subst-bd"/>
</dbReference>
<dbReference type="SUPFAM" id="SSF46785">
    <property type="entry name" value="Winged helix' DNA-binding domain"/>
    <property type="match status" value="1"/>
</dbReference>
<protein>
    <submittedName>
        <fullName evidence="7">Transcriptional regulator</fullName>
    </submittedName>
</protein>
<evidence type="ECO:0000256" key="1">
    <source>
        <dbReference type="ARBA" id="ARBA00009437"/>
    </source>
</evidence>
<dbReference type="Gene3D" id="1.10.10.10">
    <property type="entry name" value="Winged helix-like DNA-binding domain superfamily/Winged helix DNA-binding domain"/>
    <property type="match status" value="1"/>
</dbReference>
<feature type="domain" description="HTH lysR-type" evidence="6">
    <location>
        <begin position="25"/>
        <end position="82"/>
    </location>
</feature>
<feature type="compositionally biased region" description="Basic and acidic residues" evidence="5">
    <location>
        <begin position="1"/>
        <end position="15"/>
    </location>
</feature>
<evidence type="ECO:0000256" key="2">
    <source>
        <dbReference type="ARBA" id="ARBA00023015"/>
    </source>
</evidence>
<keyword evidence="2" id="KW-0805">Transcription regulation</keyword>
<dbReference type="Pfam" id="PF03466">
    <property type="entry name" value="LysR_substrate"/>
    <property type="match status" value="1"/>
</dbReference>
<proteinExistence type="inferred from homology"/>
<dbReference type="OrthoDB" id="7624726at2"/>
<evidence type="ECO:0000256" key="5">
    <source>
        <dbReference type="SAM" id="MobiDB-lite"/>
    </source>
</evidence>
<dbReference type="PANTHER" id="PTHR30579">
    <property type="entry name" value="TRANSCRIPTIONAL REGULATOR"/>
    <property type="match status" value="1"/>
</dbReference>
<dbReference type="Proteomes" id="UP000266934">
    <property type="component" value="Chromosome"/>
</dbReference>